<feature type="compositionally biased region" description="Basic and acidic residues" evidence="1">
    <location>
        <begin position="107"/>
        <end position="119"/>
    </location>
</feature>
<feature type="region of interest" description="Disordered" evidence="1">
    <location>
        <begin position="100"/>
        <end position="119"/>
    </location>
</feature>
<evidence type="ECO:0000313" key="3">
    <source>
        <dbReference type="Proteomes" id="UP000828251"/>
    </source>
</evidence>
<dbReference type="Proteomes" id="UP000828251">
    <property type="component" value="Unassembled WGS sequence"/>
</dbReference>
<dbReference type="AlphaFoldDB" id="A0A9D3UHF0"/>
<keyword evidence="3" id="KW-1185">Reference proteome</keyword>
<protein>
    <submittedName>
        <fullName evidence="2">Uncharacterized protein</fullName>
    </submittedName>
</protein>
<accession>A0A9D3UHF0</accession>
<evidence type="ECO:0000256" key="1">
    <source>
        <dbReference type="SAM" id="MobiDB-lite"/>
    </source>
</evidence>
<feature type="region of interest" description="Disordered" evidence="1">
    <location>
        <begin position="1"/>
        <end position="25"/>
    </location>
</feature>
<reference evidence="2 3" key="1">
    <citation type="journal article" date="2021" name="Plant Biotechnol. J.">
        <title>Multi-omics assisted identification of the key and species-specific regulatory components of drought-tolerant mechanisms in Gossypium stocksii.</title>
        <authorList>
            <person name="Yu D."/>
            <person name="Ke L."/>
            <person name="Zhang D."/>
            <person name="Wu Y."/>
            <person name="Sun Y."/>
            <person name="Mei J."/>
            <person name="Sun J."/>
            <person name="Sun Y."/>
        </authorList>
    </citation>
    <scope>NUCLEOTIDE SEQUENCE [LARGE SCALE GENOMIC DNA]</scope>
    <source>
        <strain evidence="3">cv. E1</strain>
        <tissue evidence="2">Leaf</tissue>
    </source>
</reference>
<organism evidence="2 3">
    <name type="scientific">Gossypium stocksii</name>
    <dbReference type="NCBI Taxonomy" id="47602"/>
    <lineage>
        <taxon>Eukaryota</taxon>
        <taxon>Viridiplantae</taxon>
        <taxon>Streptophyta</taxon>
        <taxon>Embryophyta</taxon>
        <taxon>Tracheophyta</taxon>
        <taxon>Spermatophyta</taxon>
        <taxon>Magnoliopsida</taxon>
        <taxon>eudicotyledons</taxon>
        <taxon>Gunneridae</taxon>
        <taxon>Pentapetalae</taxon>
        <taxon>rosids</taxon>
        <taxon>malvids</taxon>
        <taxon>Malvales</taxon>
        <taxon>Malvaceae</taxon>
        <taxon>Malvoideae</taxon>
        <taxon>Gossypium</taxon>
    </lineage>
</organism>
<comment type="caution">
    <text evidence="2">The sequence shown here is derived from an EMBL/GenBank/DDBJ whole genome shotgun (WGS) entry which is preliminary data.</text>
</comment>
<evidence type="ECO:0000313" key="2">
    <source>
        <dbReference type="EMBL" id="KAH1039728.1"/>
    </source>
</evidence>
<proteinExistence type="predicted"/>
<dbReference type="EMBL" id="JAIQCV010000012">
    <property type="protein sequence ID" value="KAH1039728.1"/>
    <property type="molecule type" value="Genomic_DNA"/>
</dbReference>
<gene>
    <name evidence="2" type="ORF">J1N35_041471</name>
</gene>
<sequence>MEPNNPKLVEGSVNPEPKVEPGEETFEPKFTAPMLTFASTSKKSKLSIMMDICKFIHNRQQTYWKYTKIRDDSIQNDFKNISNTFVPEFPDAIFETWTEDTNYASRDGAEEDKRNESEK</sequence>
<name>A0A9D3UHF0_9ROSI</name>